<dbReference type="Gene3D" id="3.30.70.270">
    <property type="match status" value="1"/>
</dbReference>
<dbReference type="PANTHER" id="PTHR44757">
    <property type="entry name" value="DIGUANYLATE CYCLASE DGCP"/>
    <property type="match status" value="1"/>
</dbReference>
<reference evidence="4 5" key="1">
    <citation type="submission" date="2019-11" db="EMBL/GenBank/DDBJ databases">
        <title>Draft genome sequences of five Paenibacillus species of dairy origin.</title>
        <authorList>
            <person name="Olajide A.M."/>
            <person name="Chen S."/>
            <person name="Lapointe G."/>
        </authorList>
    </citation>
    <scope>NUCLEOTIDE SEQUENCE [LARGE SCALE GENOMIC DNA]</scope>
    <source>
        <strain evidence="4 5">2CS3</strain>
    </source>
</reference>
<dbReference type="FunFam" id="3.30.70.270:FF:000001">
    <property type="entry name" value="Diguanylate cyclase domain protein"/>
    <property type="match status" value="1"/>
</dbReference>
<dbReference type="SMART" id="SM00052">
    <property type="entry name" value="EAL"/>
    <property type="match status" value="1"/>
</dbReference>
<dbReference type="Gene3D" id="3.20.20.450">
    <property type="entry name" value="EAL domain"/>
    <property type="match status" value="1"/>
</dbReference>
<dbReference type="InterPro" id="IPR000160">
    <property type="entry name" value="GGDEF_dom"/>
</dbReference>
<dbReference type="InterPro" id="IPR052155">
    <property type="entry name" value="Biofilm_reg_signaling"/>
</dbReference>
<organism evidence="4 5">
    <name type="scientific">Paenibacillus validus</name>
    <dbReference type="NCBI Taxonomy" id="44253"/>
    <lineage>
        <taxon>Bacteria</taxon>
        <taxon>Bacillati</taxon>
        <taxon>Bacillota</taxon>
        <taxon>Bacilli</taxon>
        <taxon>Bacillales</taxon>
        <taxon>Paenibacillaceae</taxon>
        <taxon>Paenibacillus</taxon>
    </lineage>
</organism>
<gene>
    <name evidence="4" type="ORF">GNP93_09775</name>
</gene>
<dbReference type="FunFam" id="3.20.20.450:FF:000001">
    <property type="entry name" value="Cyclic di-GMP phosphodiesterase yahA"/>
    <property type="match status" value="1"/>
</dbReference>
<keyword evidence="5" id="KW-1185">Reference proteome</keyword>
<feature type="domain" description="EAL" evidence="2">
    <location>
        <begin position="322"/>
        <end position="576"/>
    </location>
</feature>
<dbReference type="InterPro" id="IPR001633">
    <property type="entry name" value="EAL_dom"/>
</dbReference>
<feature type="transmembrane region" description="Helical" evidence="1">
    <location>
        <begin position="53"/>
        <end position="69"/>
    </location>
</feature>
<dbReference type="SMART" id="SM00267">
    <property type="entry name" value="GGDEF"/>
    <property type="match status" value="1"/>
</dbReference>
<comment type="caution">
    <text evidence="4">The sequence shown here is derived from an EMBL/GenBank/DDBJ whole genome shotgun (WGS) entry which is preliminary data.</text>
</comment>
<feature type="transmembrane region" description="Helical" evidence="1">
    <location>
        <begin position="81"/>
        <end position="105"/>
    </location>
</feature>
<dbReference type="PROSITE" id="PS50883">
    <property type="entry name" value="EAL"/>
    <property type="match status" value="1"/>
</dbReference>
<dbReference type="Pfam" id="PF00563">
    <property type="entry name" value="EAL"/>
    <property type="match status" value="1"/>
</dbReference>
<dbReference type="SUPFAM" id="SSF55073">
    <property type="entry name" value="Nucleotide cyclase"/>
    <property type="match status" value="1"/>
</dbReference>
<dbReference type="PROSITE" id="PS50887">
    <property type="entry name" value="GGDEF"/>
    <property type="match status" value="1"/>
</dbReference>
<name>A0A7X2Z9Y8_9BACL</name>
<dbReference type="SUPFAM" id="SSF141868">
    <property type="entry name" value="EAL domain-like"/>
    <property type="match status" value="1"/>
</dbReference>
<dbReference type="InterPro" id="IPR035919">
    <property type="entry name" value="EAL_sf"/>
</dbReference>
<evidence type="ECO:0000256" key="1">
    <source>
        <dbReference type="SAM" id="Phobius"/>
    </source>
</evidence>
<dbReference type="CDD" id="cd01949">
    <property type="entry name" value="GGDEF"/>
    <property type="match status" value="1"/>
</dbReference>
<dbReference type="EMBL" id="WNZX01000006">
    <property type="protein sequence ID" value="MUG70967.1"/>
    <property type="molecule type" value="Genomic_DNA"/>
</dbReference>
<protein>
    <submittedName>
        <fullName evidence="4">EAL domain-containing protein</fullName>
    </submittedName>
</protein>
<evidence type="ECO:0000313" key="4">
    <source>
        <dbReference type="EMBL" id="MUG70967.1"/>
    </source>
</evidence>
<dbReference type="CDD" id="cd01948">
    <property type="entry name" value="EAL"/>
    <property type="match status" value="1"/>
</dbReference>
<evidence type="ECO:0000259" key="2">
    <source>
        <dbReference type="PROSITE" id="PS50883"/>
    </source>
</evidence>
<feature type="transmembrane region" description="Helical" evidence="1">
    <location>
        <begin position="21"/>
        <end position="41"/>
    </location>
</feature>
<sequence length="583" mass="66166">MVQMHNTSDTNPRRETKWHEHFIFLRLWFILVGTEIVLLSLKEVIGWTNDSLDYIRLAAISLVAAPVLYKTMKRIRSSRLLNMVLVIVGCMMALDLLEMMLRLFVMRERKWSADLFDMVFLLLVTGPLLYAVAGEIRQREKTVRQLTYLAYHDQLTGLPNRQMFLQSLSLAIEAARTSNRQLSVMLIDLDRFKHVNETFGHAFGDLLLIEAAERLKVGLRAGDVVSRQGGDEFTVLVEDTVLAGDAEKVAQKIIGLLNQPFSMEGHVLRVGCSIGIAMYPQDGEDAITLMKNADAALYRAKDGGKNGYQFYQEEMNDTVIQKLVMEEWLNQALEKEEFVLYYQPQVDIFSSRINGMEALLRWNHPRLGFISPSEFIPLAEETGLILPIGEWVLRTACKQNKAWQLAGFTPLKMAVNISPLQFHQQNFVDIVLRALQDSGLEPHYLELEVTESIAMYHVDRVIEKLQTLRELGVHISMDDFGTGYSSLSYLKKFPINKLKIAQQFVRDITDDPDDAAIVQAIMAMAHSLKLNVIAEGVETEEQLSFLLDVKCREIQGFIYSRPIPAMEFTNLLQRVSSSGGAAV</sequence>
<feature type="domain" description="GGDEF" evidence="3">
    <location>
        <begin position="180"/>
        <end position="313"/>
    </location>
</feature>
<evidence type="ECO:0000259" key="3">
    <source>
        <dbReference type="PROSITE" id="PS50887"/>
    </source>
</evidence>
<keyword evidence="1" id="KW-0472">Membrane</keyword>
<keyword evidence="1" id="KW-0812">Transmembrane</keyword>
<dbReference type="Pfam" id="PF00990">
    <property type="entry name" value="GGDEF"/>
    <property type="match status" value="1"/>
</dbReference>
<dbReference type="InterPro" id="IPR043128">
    <property type="entry name" value="Rev_trsase/Diguanyl_cyclase"/>
</dbReference>
<feature type="transmembrane region" description="Helical" evidence="1">
    <location>
        <begin position="111"/>
        <end position="132"/>
    </location>
</feature>
<dbReference type="NCBIfam" id="TIGR00254">
    <property type="entry name" value="GGDEF"/>
    <property type="match status" value="1"/>
</dbReference>
<dbReference type="RefSeq" id="WP_127608400.1">
    <property type="nucleotide sequence ID" value="NZ_JARTHJ010000024.1"/>
</dbReference>
<proteinExistence type="predicted"/>
<dbReference type="InterPro" id="IPR029787">
    <property type="entry name" value="Nucleotide_cyclase"/>
</dbReference>
<dbReference type="PANTHER" id="PTHR44757:SF2">
    <property type="entry name" value="BIOFILM ARCHITECTURE MAINTENANCE PROTEIN MBAA"/>
    <property type="match status" value="1"/>
</dbReference>
<dbReference type="AlphaFoldDB" id="A0A7X2Z9Y8"/>
<evidence type="ECO:0000313" key="5">
    <source>
        <dbReference type="Proteomes" id="UP000450917"/>
    </source>
</evidence>
<accession>A0A7X2Z9Y8</accession>
<keyword evidence="1" id="KW-1133">Transmembrane helix</keyword>
<dbReference type="Proteomes" id="UP000450917">
    <property type="component" value="Unassembled WGS sequence"/>
</dbReference>